<reference evidence="3" key="1">
    <citation type="journal article" date="2019" name="Int. J. Syst. Evol. Microbiol.">
        <title>The Global Catalogue of Microorganisms (GCM) 10K type strain sequencing project: providing services to taxonomists for standard genome sequencing and annotation.</title>
        <authorList>
            <consortium name="The Broad Institute Genomics Platform"/>
            <consortium name="The Broad Institute Genome Sequencing Center for Infectious Disease"/>
            <person name="Wu L."/>
            <person name="Ma J."/>
        </authorList>
    </citation>
    <scope>NUCLEOTIDE SEQUENCE [LARGE SCALE GENOMIC DNA]</scope>
    <source>
        <strain evidence="3">JCM 31921</strain>
    </source>
</reference>
<dbReference type="Pfam" id="PF18962">
    <property type="entry name" value="Por_Secre_tail"/>
    <property type="match status" value="1"/>
</dbReference>
<evidence type="ECO:0000313" key="2">
    <source>
        <dbReference type="EMBL" id="GAA4456971.1"/>
    </source>
</evidence>
<accession>A0ABP8MYP5</accession>
<dbReference type="PANTHER" id="PTHR41339">
    <property type="entry name" value="LIPL48"/>
    <property type="match status" value="1"/>
</dbReference>
<dbReference type="PANTHER" id="PTHR41339:SF1">
    <property type="entry name" value="SECRETED PROTEIN"/>
    <property type="match status" value="1"/>
</dbReference>
<evidence type="ECO:0000313" key="3">
    <source>
        <dbReference type="Proteomes" id="UP001501410"/>
    </source>
</evidence>
<keyword evidence="3" id="KW-1185">Reference proteome</keyword>
<organism evidence="2 3">
    <name type="scientific">Rurimicrobium arvi</name>
    <dbReference type="NCBI Taxonomy" id="2049916"/>
    <lineage>
        <taxon>Bacteria</taxon>
        <taxon>Pseudomonadati</taxon>
        <taxon>Bacteroidota</taxon>
        <taxon>Chitinophagia</taxon>
        <taxon>Chitinophagales</taxon>
        <taxon>Chitinophagaceae</taxon>
        <taxon>Rurimicrobium</taxon>
    </lineage>
</organism>
<name>A0ABP8MYP5_9BACT</name>
<dbReference type="Proteomes" id="UP001501410">
    <property type="component" value="Unassembled WGS sequence"/>
</dbReference>
<comment type="caution">
    <text evidence="2">The sequence shown here is derived from an EMBL/GenBank/DDBJ whole genome shotgun (WGS) entry which is preliminary data.</text>
</comment>
<gene>
    <name evidence="2" type="ORF">GCM10023092_23070</name>
</gene>
<dbReference type="NCBIfam" id="TIGR04183">
    <property type="entry name" value="Por_Secre_tail"/>
    <property type="match status" value="1"/>
</dbReference>
<proteinExistence type="predicted"/>
<protein>
    <recommendedName>
        <fullName evidence="1">Secretion system C-terminal sorting domain-containing protein</fullName>
    </recommendedName>
</protein>
<feature type="domain" description="Secretion system C-terminal sorting" evidence="1">
    <location>
        <begin position="455"/>
        <end position="530"/>
    </location>
</feature>
<dbReference type="InterPro" id="IPR026444">
    <property type="entry name" value="Secre_tail"/>
</dbReference>
<sequence length="531" mass="56067">MAAQVSCPMVTLSGTLSNRTLDADTTYLLSGCVSVPSGVTITAQAGVVIRGEKSSSGNLVFRKGSKFISQGTSALPVIFTSDQVAGDQNPGDWAGLVFEGDAPNNNSNSITLTNRTCTSVTGGGTSQHDSSGVLKFLRIEYAQNSLTLLSVGDKTEMHDIQISSAANNGLELYGGTVNFKRMVFLNNYGYDILATYGNRSKAQQILSVRLDNNAHLGSDVSSIVFKNNDNAPSYAGATASVNTHPIFSNVTLIGPKYCGASTISGNFKNAILMTNNTEGGIYNSYIDGWPTGYRIEGTAAVQNANNNGSILFNYNSFYNNVSASYSSTTWSTGCETSIGNWLTSTLNSCDQQGIETGVSMGYSATVCGSYSSSAPDFSLSSSSVSSPDFTLDELSDNSSFFTATTLRGAFDSEDWTSGWVNWYPTGSDYCVQNRGMVGTAIKNVTTGNSALLLAPNPATGITYASFSTEDAGTVHITVTNSLGQTVRSMEQPVLKGSQRIAIPTDGLSVGMYLINVNNDKGSAQHARLIVK</sequence>
<evidence type="ECO:0000259" key="1">
    <source>
        <dbReference type="Pfam" id="PF18962"/>
    </source>
</evidence>
<dbReference type="EMBL" id="BAABEZ010000022">
    <property type="protein sequence ID" value="GAA4456971.1"/>
    <property type="molecule type" value="Genomic_DNA"/>
</dbReference>